<accession>A0A9P3GB11</accession>
<feature type="chain" id="PRO_5040433379" evidence="1">
    <location>
        <begin position="21"/>
        <end position="108"/>
    </location>
</feature>
<dbReference type="OrthoDB" id="2816750at2759"/>
<dbReference type="Proteomes" id="UP000703269">
    <property type="component" value="Unassembled WGS sequence"/>
</dbReference>
<name>A0A9P3GB11_9APHY</name>
<organism evidence="2 3">
    <name type="scientific">Phanerochaete sordida</name>
    <dbReference type="NCBI Taxonomy" id="48140"/>
    <lineage>
        <taxon>Eukaryota</taxon>
        <taxon>Fungi</taxon>
        <taxon>Dikarya</taxon>
        <taxon>Basidiomycota</taxon>
        <taxon>Agaricomycotina</taxon>
        <taxon>Agaricomycetes</taxon>
        <taxon>Polyporales</taxon>
        <taxon>Phanerochaetaceae</taxon>
        <taxon>Phanerochaete</taxon>
    </lineage>
</organism>
<keyword evidence="1" id="KW-0732">Signal</keyword>
<comment type="caution">
    <text evidence="2">The sequence shown here is derived from an EMBL/GenBank/DDBJ whole genome shotgun (WGS) entry which is preliminary data.</text>
</comment>
<evidence type="ECO:0000256" key="1">
    <source>
        <dbReference type="SAM" id="SignalP"/>
    </source>
</evidence>
<evidence type="ECO:0000313" key="3">
    <source>
        <dbReference type="Proteomes" id="UP000703269"/>
    </source>
</evidence>
<evidence type="ECO:0000313" key="2">
    <source>
        <dbReference type="EMBL" id="GJE91581.1"/>
    </source>
</evidence>
<keyword evidence="3" id="KW-1185">Reference proteome</keyword>
<sequence length="108" mass="11757">MQSFGTLFALALVAAATASAMSVEARGPEPVLVRRITDPGNPGNLINCPPHGGADRCSLEKPCSRIRINYGSPKGGHYIWYNYDINNIPSGIEVEEEDSCTDYKEEEL</sequence>
<dbReference type="AlphaFoldDB" id="A0A9P3GB11"/>
<feature type="signal peptide" evidence="1">
    <location>
        <begin position="1"/>
        <end position="20"/>
    </location>
</feature>
<protein>
    <submittedName>
        <fullName evidence="2">Uncharacterized protein</fullName>
    </submittedName>
</protein>
<proteinExistence type="predicted"/>
<dbReference type="EMBL" id="BPQB01000022">
    <property type="protein sequence ID" value="GJE91581.1"/>
    <property type="molecule type" value="Genomic_DNA"/>
</dbReference>
<reference evidence="2 3" key="1">
    <citation type="submission" date="2021-08" db="EMBL/GenBank/DDBJ databases">
        <title>Draft Genome Sequence of Phanerochaete sordida strain YK-624.</title>
        <authorList>
            <person name="Mori T."/>
            <person name="Dohra H."/>
            <person name="Suzuki T."/>
            <person name="Kawagishi H."/>
            <person name="Hirai H."/>
        </authorList>
    </citation>
    <scope>NUCLEOTIDE SEQUENCE [LARGE SCALE GENOMIC DNA]</scope>
    <source>
        <strain evidence="2 3">YK-624</strain>
    </source>
</reference>
<gene>
    <name evidence="2" type="ORF">PsYK624_077310</name>
</gene>